<keyword evidence="2" id="KW-0808">Transferase</keyword>
<evidence type="ECO:0000313" key="3">
    <source>
        <dbReference type="Proteomes" id="UP000316801"/>
    </source>
</evidence>
<dbReference type="AlphaFoldDB" id="A0A549TAQ1"/>
<accession>A0A549TAQ1</accession>
<feature type="domain" description="HPr kinase/phosphorylase C-terminal" evidence="1">
    <location>
        <begin position="5"/>
        <end position="87"/>
    </location>
</feature>
<evidence type="ECO:0000313" key="2">
    <source>
        <dbReference type="EMBL" id="TRL38960.1"/>
    </source>
</evidence>
<dbReference type="SUPFAM" id="SSF53795">
    <property type="entry name" value="PEP carboxykinase-like"/>
    <property type="match status" value="1"/>
</dbReference>
<organism evidence="2 3">
    <name type="scientific">Rhizobium straminoryzae</name>
    <dbReference type="NCBI Taxonomy" id="1387186"/>
    <lineage>
        <taxon>Bacteria</taxon>
        <taxon>Pseudomonadati</taxon>
        <taxon>Pseudomonadota</taxon>
        <taxon>Alphaproteobacteria</taxon>
        <taxon>Hyphomicrobiales</taxon>
        <taxon>Rhizobiaceae</taxon>
        <taxon>Rhizobium/Agrobacterium group</taxon>
        <taxon>Rhizobium</taxon>
    </lineage>
</organism>
<dbReference type="GO" id="GO:0005524">
    <property type="term" value="F:ATP binding"/>
    <property type="evidence" value="ECO:0007669"/>
    <property type="project" value="InterPro"/>
</dbReference>
<keyword evidence="3" id="KW-1185">Reference proteome</keyword>
<dbReference type="Gene3D" id="3.40.50.300">
    <property type="entry name" value="P-loop containing nucleotide triphosphate hydrolases"/>
    <property type="match status" value="1"/>
</dbReference>
<proteinExistence type="predicted"/>
<dbReference type="CDD" id="cd01918">
    <property type="entry name" value="HprK_C"/>
    <property type="match status" value="1"/>
</dbReference>
<evidence type="ECO:0000259" key="1">
    <source>
        <dbReference type="Pfam" id="PF07475"/>
    </source>
</evidence>
<gene>
    <name evidence="2" type="ORF">FNA46_10970</name>
</gene>
<dbReference type="Pfam" id="PF07475">
    <property type="entry name" value="Hpr_kinase_C"/>
    <property type="match status" value="1"/>
</dbReference>
<dbReference type="InterPro" id="IPR011104">
    <property type="entry name" value="Hpr_kin/Pase_C"/>
</dbReference>
<sequence length="155" mass="16545">MTVQATNVHGTAIVVGTRGLLFVGPSGSGKSTLAFTCLQEARRAGAFAALIADDQVFIRRTGDRLIAERPASIAGLIEIFGSGIARLDSIAKASLDLVIRVVPNDTAERLPPDNEMLALDEAARLPLLRLLRSTTQPLALIAALRPDFRGERPFT</sequence>
<name>A0A549TAQ1_9HYPH</name>
<dbReference type="GO" id="GO:0000155">
    <property type="term" value="F:phosphorelay sensor kinase activity"/>
    <property type="evidence" value="ECO:0007669"/>
    <property type="project" value="InterPro"/>
</dbReference>
<dbReference type="EMBL" id="VJMG01000026">
    <property type="protein sequence ID" value="TRL38960.1"/>
    <property type="molecule type" value="Genomic_DNA"/>
</dbReference>
<dbReference type="Proteomes" id="UP000316801">
    <property type="component" value="Unassembled WGS sequence"/>
</dbReference>
<protein>
    <submittedName>
        <fullName evidence="2">HPr kinase/phosphorylase</fullName>
    </submittedName>
</protein>
<dbReference type="InterPro" id="IPR027417">
    <property type="entry name" value="P-loop_NTPase"/>
</dbReference>
<reference evidence="2 3" key="1">
    <citation type="submission" date="2019-07" db="EMBL/GenBank/DDBJ databases">
        <title>Ln-dependent methylotrophs.</title>
        <authorList>
            <person name="Tani A."/>
        </authorList>
    </citation>
    <scope>NUCLEOTIDE SEQUENCE [LARGE SCALE GENOMIC DNA]</scope>
    <source>
        <strain evidence="2 3">SM12</strain>
    </source>
</reference>
<keyword evidence="2" id="KW-0418">Kinase</keyword>
<comment type="caution">
    <text evidence="2">The sequence shown here is derived from an EMBL/GenBank/DDBJ whole genome shotgun (WGS) entry which is preliminary data.</text>
</comment>
<dbReference type="GO" id="GO:0006109">
    <property type="term" value="P:regulation of carbohydrate metabolic process"/>
    <property type="evidence" value="ECO:0007669"/>
    <property type="project" value="InterPro"/>
</dbReference>
<dbReference type="RefSeq" id="WP_143125239.1">
    <property type="nucleotide sequence ID" value="NZ_VJMG01000026.1"/>
</dbReference>